<reference evidence="2" key="1">
    <citation type="journal article" date="2021" name="ISME J.">
        <title>Evolutionary origin and ecological implication of a unique nif island in free-living Bradyrhizobium lineages.</title>
        <authorList>
            <person name="Tao J."/>
        </authorList>
    </citation>
    <scope>NUCLEOTIDE SEQUENCE [LARGE SCALE GENOMIC DNA]</scope>
    <source>
        <strain evidence="2">SZCCT0094</strain>
    </source>
</reference>
<dbReference type="Proteomes" id="UP001314635">
    <property type="component" value="Unassembled WGS sequence"/>
</dbReference>
<dbReference type="RefSeq" id="WP_011942541.1">
    <property type="nucleotide sequence ID" value="NZ_JABFDP010000026.1"/>
</dbReference>
<keyword evidence="2" id="KW-1185">Reference proteome</keyword>
<organism evidence="1 2">
    <name type="scientific">Bradyrhizobium denitrificans</name>
    <dbReference type="NCBI Taxonomy" id="2734912"/>
    <lineage>
        <taxon>Bacteria</taxon>
        <taxon>Pseudomonadati</taxon>
        <taxon>Pseudomonadota</taxon>
        <taxon>Alphaproteobacteria</taxon>
        <taxon>Hyphomicrobiales</taxon>
        <taxon>Nitrobacteraceae</taxon>
        <taxon>Bradyrhizobium</taxon>
    </lineage>
</organism>
<dbReference type="Pfam" id="PF11066">
    <property type="entry name" value="DUF2867"/>
    <property type="match status" value="1"/>
</dbReference>
<name>A0ABS5GBK7_9BRAD</name>
<accession>A0ABS5GBK7</accession>
<protein>
    <submittedName>
        <fullName evidence="1">DUF2867 domain-containing protein</fullName>
    </submittedName>
</protein>
<evidence type="ECO:0000313" key="2">
    <source>
        <dbReference type="Proteomes" id="UP001314635"/>
    </source>
</evidence>
<sequence>MTISEITPDVDRARWLADADFADAFRITVEAPALDARMAAERMLGQAPAWMAALVKLRNLLVRPFGLKTSGADAQNPRPMIGMFPVVDETPQRIVLGFDDMHLDFRVVIDAASHGKTSQVTATTLVQTHNALGRIYLTIIMPFHRLVAKTMLRQVAASA</sequence>
<proteinExistence type="predicted"/>
<dbReference type="EMBL" id="JAFCLK010000022">
    <property type="protein sequence ID" value="MBR1138638.1"/>
    <property type="molecule type" value="Genomic_DNA"/>
</dbReference>
<comment type="caution">
    <text evidence="1">The sequence shown here is derived from an EMBL/GenBank/DDBJ whole genome shotgun (WGS) entry which is preliminary data.</text>
</comment>
<gene>
    <name evidence="1" type="ORF">JQ619_23005</name>
</gene>
<evidence type="ECO:0000313" key="1">
    <source>
        <dbReference type="EMBL" id="MBR1138638.1"/>
    </source>
</evidence>
<dbReference type="InterPro" id="IPR021295">
    <property type="entry name" value="DUF2867"/>
</dbReference>